<name>A0ABS6TAP8_9ENTE</name>
<comment type="caution">
    <text evidence="3">The sequence shown here is derived from an EMBL/GenBank/DDBJ whole genome shotgun (WGS) entry which is preliminary data.</text>
</comment>
<accession>A0ABS6TAP8</accession>
<dbReference type="RefSeq" id="WP_218325042.1">
    <property type="nucleotide sequence ID" value="NZ_JAHUZB010000002.1"/>
</dbReference>
<organism evidence="3 4">
    <name type="scientific">Enterococcus alishanensis</name>
    <dbReference type="NCBI Taxonomy" id="1303817"/>
    <lineage>
        <taxon>Bacteria</taxon>
        <taxon>Bacillati</taxon>
        <taxon>Bacillota</taxon>
        <taxon>Bacilli</taxon>
        <taxon>Lactobacillales</taxon>
        <taxon>Enterococcaceae</taxon>
        <taxon>Enterococcus</taxon>
    </lineage>
</organism>
<sequence length="209" mass="23539">MRKIKNFFKGFVIFILMGVLIVAGILFYRTFQFTKTVNAYRSEVSEIAADEGIEEYTDTILGIMYTESKGRGTDLMQSSESAYGTTGQISSQEESLKQGVSHFAESLKLAEAAGCDLSTAIQAYNFGFKYIDYVKENGGENTVSLAENYSRDVLSPGMGNTDQSQYRYMKIQSLMYNGGYLYRNGGNMFYAEIVEMNRKILDFFAPMQK</sequence>
<dbReference type="CDD" id="cd16891">
    <property type="entry name" value="CwlT-like"/>
    <property type="match status" value="1"/>
</dbReference>
<evidence type="ECO:0000259" key="2">
    <source>
        <dbReference type="Pfam" id="PF13702"/>
    </source>
</evidence>
<evidence type="ECO:0000256" key="1">
    <source>
        <dbReference type="SAM" id="Phobius"/>
    </source>
</evidence>
<evidence type="ECO:0000313" key="3">
    <source>
        <dbReference type="EMBL" id="MBV7389986.1"/>
    </source>
</evidence>
<evidence type="ECO:0000313" key="4">
    <source>
        <dbReference type="Proteomes" id="UP000774130"/>
    </source>
</evidence>
<keyword evidence="1" id="KW-0472">Membrane</keyword>
<dbReference type="EMBL" id="JAHUZB010000002">
    <property type="protein sequence ID" value="MBV7389986.1"/>
    <property type="molecule type" value="Genomic_DNA"/>
</dbReference>
<gene>
    <name evidence="3" type="ORF">KUA55_04785</name>
</gene>
<protein>
    <submittedName>
        <fullName evidence="3">Lysozyme family protein</fullName>
    </submittedName>
</protein>
<reference evidence="3 4" key="1">
    <citation type="submission" date="2021-06" db="EMBL/GenBank/DDBJ databases">
        <title>Enterococcus alishanensis sp. nov., a novel lactic acid bacterium isolated from fresh coffee beans.</title>
        <authorList>
            <person name="Chen Y.-S."/>
        </authorList>
    </citation>
    <scope>NUCLEOTIDE SEQUENCE [LARGE SCALE GENOMIC DNA]</scope>
    <source>
        <strain evidence="3 4">ALS3</strain>
    </source>
</reference>
<dbReference type="InterPro" id="IPR047194">
    <property type="entry name" value="CwlT-like_lysozyme"/>
</dbReference>
<dbReference type="Pfam" id="PF13702">
    <property type="entry name" value="Lysozyme_like"/>
    <property type="match status" value="1"/>
</dbReference>
<feature type="domain" description="CwlT-like lysozyme" evidence="2">
    <location>
        <begin position="35"/>
        <end position="197"/>
    </location>
</feature>
<feature type="transmembrane region" description="Helical" evidence="1">
    <location>
        <begin position="7"/>
        <end position="28"/>
    </location>
</feature>
<proteinExistence type="predicted"/>
<keyword evidence="4" id="KW-1185">Reference proteome</keyword>
<keyword evidence="1" id="KW-0812">Transmembrane</keyword>
<keyword evidence="1" id="KW-1133">Transmembrane helix</keyword>
<dbReference type="Proteomes" id="UP000774130">
    <property type="component" value="Unassembled WGS sequence"/>
</dbReference>